<dbReference type="RefSeq" id="WP_151048734.1">
    <property type="nucleotide sequence ID" value="NZ_CABVPN010000016.1"/>
</dbReference>
<keyword evidence="3" id="KW-1185">Reference proteome</keyword>
<dbReference type="Gene3D" id="1.10.260.40">
    <property type="entry name" value="lambda repressor-like DNA-binding domains"/>
    <property type="match status" value="1"/>
</dbReference>
<dbReference type="InterPro" id="IPR001387">
    <property type="entry name" value="Cro/C1-type_HTH"/>
</dbReference>
<dbReference type="AlphaFoldDB" id="A0A6P2M7C1"/>
<gene>
    <name evidence="2" type="ORF">BDI24065_03606</name>
</gene>
<dbReference type="GeneID" id="93028678"/>
<dbReference type="GO" id="GO:0003677">
    <property type="term" value="F:DNA binding"/>
    <property type="evidence" value="ECO:0007669"/>
    <property type="project" value="InterPro"/>
</dbReference>
<reference evidence="2 3" key="1">
    <citation type="submission" date="2019-09" db="EMBL/GenBank/DDBJ databases">
        <authorList>
            <person name="Depoorter E."/>
        </authorList>
    </citation>
    <scope>NUCLEOTIDE SEQUENCE [LARGE SCALE GENOMIC DNA]</scope>
    <source>
        <strain evidence="2">LMG 24065</strain>
    </source>
</reference>
<evidence type="ECO:0000313" key="2">
    <source>
        <dbReference type="EMBL" id="VWB75837.1"/>
    </source>
</evidence>
<name>A0A6P2M7C1_9BURK</name>
<dbReference type="Proteomes" id="UP000494125">
    <property type="component" value="Unassembled WGS sequence"/>
</dbReference>
<dbReference type="SUPFAM" id="SSF47413">
    <property type="entry name" value="lambda repressor-like DNA-binding domains"/>
    <property type="match status" value="1"/>
</dbReference>
<dbReference type="CDD" id="cd00093">
    <property type="entry name" value="HTH_XRE"/>
    <property type="match status" value="1"/>
</dbReference>
<organism evidence="2 3">
    <name type="scientific">Burkholderia diffusa</name>
    <dbReference type="NCBI Taxonomy" id="488732"/>
    <lineage>
        <taxon>Bacteria</taxon>
        <taxon>Pseudomonadati</taxon>
        <taxon>Pseudomonadota</taxon>
        <taxon>Betaproteobacteria</taxon>
        <taxon>Burkholderiales</taxon>
        <taxon>Burkholderiaceae</taxon>
        <taxon>Burkholderia</taxon>
        <taxon>Burkholderia cepacia complex</taxon>
    </lineage>
</organism>
<proteinExistence type="predicted"/>
<feature type="domain" description="HTH cro/C1-type" evidence="1">
    <location>
        <begin position="12"/>
        <end position="35"/>
    </location>
</feature>
<accession>A0A6P2M7C1</accession>
<dbReference type="Pfam" id="PF01381">
    <property type="entry name" value="HTH_3"/>
    <property type="match status" value="1"/>
</dbReference>
<dbReference type="InterPro" id="IPR010982">
    <property type="entry name" value="Lambda_DNA-bd_dom_sf"/>
</dbReference>
<evidence type="ECO:0000259" key="1">
    <source>
        <dbReference type="PROSITE" id="PS50943"/>
    </source>
</evidence>
<dbReference type="PROSITE" id="PS50943">
    <property type="entry name" value="HTH_CROC1"/>
    <property type="match status" value="1"/>
</dbReference>
<evidence type="ECO:0000313" key="3">
    <source>
        <dbReference type="Proteomes" id="UP000494125"/>
    </source>
</evidence>
<protein>
    <recommendedName>
        <fullName evidence="1">HTH cro/C1-type domain-containing protein</fullName>
    </recommendedName>
</protein>
<sequence>MDSEALVHLALEALGCSQKELADRLGVSPTQISKWKKDEHMSLDMERKLRMMAKIGDKNPSFVRLAGSLEAAKKWEALIQYLAEFADEDEETGYDTPPLTDELDLLCSMTFHCLREMGVELPKTFPNELDVDYEDSPDDLWDLLDANPYSSLIYKIYKSFTNVYGFYAAYVSELVHDTDLDLWESVGSEIDACLLALAASKIEIEKAEVVATKFQEFKDNITNDYEKWLNVVKEKAFRAGIPLRAELLNMVYGSDEDLREEAESESLGFNASRLHPDIYMDELLRGMRVIHQVLPAIIEKLGIDFKLDVSELRTK</sequence>
<dbReference type="EMBL" id="CABVPN010000016">
    <property type="protein sequence ID" value="VWB75837.1"/>
    <property type="molecule type" value="Genomic_DNA"/>
</dbReference>